<dbReference type="SUPFAM" id="SSF103473">
    <property type="entry name" value="MFS general substrate transporter"/>
    <property type="match status" value="1"/>
</dbReference>
<organism evidence="6 7">
    <name type="scientific">Hyalangium rubrum</name>
    <dbReference type="NCBI Taxonomy" id="3103134"/>
    <lineage>
        <taxon>Bacteria</taxon>
        <taxon>Pseudomonadati</taxon>
        <taxon>Myxococcota</taxon>
        <taxon>Myxococcia</taxon>
        <taxon>Myxococcales</taxon>
        <taxon>Cystobacterineae</taxon>
        <taxon>Archangiaceae</taxon>
        <taxon>Hyalangium</taxon>
    </lineage>
</organism>
<evidence type="ECO:0000313" key="7">
    <source>
        <dbReference type="Proteomes" id="UP001291309"/>
    </source>
</evidence>
<sequence length="404" mass="41416">MSPSYSLTPTAAPHATRLATLSPPLLGTLAASTGLAVASIYYAQPMLALLSEALHTSPSAVGLVPTLTQLGYALGILLLTPLGDRFDRRRVIIVKTLLLVAALLASALAPNLPLLVVASFAVGLLATVAQDIVPAVATLAPSAHRGSAVGTVMTGLLLGILLSRVVSGTVAGQWGWRWMFALAAVGMAGVAVLLRWRLPRFAPTTSLPYTALVGSLLTLWRRHSALRRAAFAQGLLSVAFSAFWSTLAVWLHAEPFHLGSAAAGAFGLAGAAGALAAPLAGRLSDRRGPGGVARLGAVLVLGSFVALLAMPYLGRSAALWLIGLAAVVFDLGAQTSLIAHQTIVYGLDPEAHSRLNASFFTVVFIGMASGSVLGGIVLEHVGVQAVFGLAAASAAVALMVRRGQ</sequence>
<comment type="caution">
    <text evidence="6">The sequence shown here is derived from an EMBL/GenBank/DDBJ whole genome shotgun (WGS) entry which is preliminary data.</text>
</comment>
<feature type="transmembrane region" description="Helical" evidence="4">
    <location>
        <begin position="148"/>
        <end position="166"/>
    </location>
</feature>
<feature type="transmembrane region" description="Helical" evidence="4">
    <location>
        <begin position="383"/>
        <end position="400"/>
    </location>
</feature>
<dbReference type="PROSITE" id="PS50850">
    <property type="entry name" value="MFS"/>
    <property type="match status" value="1"/>
</dbReference>
<evidence type="ECO:0000259" key="5">
    <source>
        <dbReference type="PROSITE" id="PS50850"/>
    </source>
</evidence>
<keyword evidence="1 4" id="KW-0812">Transmembrane</keyword>
<feature type="transmembrane region" description="Helical" evidence="4">
    <location>
        <begin position="319"/>
        <end position="345"/>
    </location>
</feature>
<dbReference type="PANTHER" id="PTHR42910:SF1">
    <property type="entry name" value="MAJOR FACILITATOR SUPERFAMILY (MFS) PROFILE DOMAIN-CONTAINING PROTEIN"/>
    <property type="match status" value="1"/>
</dbReference>
<keyword evidence="3 4" id="KW-0472">Membrane</keyword>
<dbReference type="PANTHER" id="PTHR42910">
    <property type="entry name" value="TRANSPORTER SCO4007-RELATED"/>
    <property type="match status" value="1"/>
</dbReference>
<dbReference type="RefSeq" id="WP_321548103.1">
    <property type="nucleotide sequence ID" value="NZ_JAXIVS010000008.1"/>
</dbReference>
<feature type="domain" description="Major facilitator superfamily (MFS) profile" evidence="5">
    <location>
        <begin position="20"/>
        <end position="404"/>
    </location>
</feature>
<evidence type="ECO:0000256" key="4">
    <source>
        <dbReference type="SAM" id="Phobius"/>
    </source>
</evidence>
<reference evidence="6 7" key="1">
    <citation type="submission" date="2023-12" db="EMBL/GenBank/DDBJ databases">
        <title>the genome sequence of Hyalangium sp. s54d21.</title>
        <authorList>
            <person name="Zhang X."/>
        </authorList>
    </citation>
    <scope>NUCLEOTIDE SEQUENCE [LARGE SCALE GENOMIC DNA]</scope>
    <source>
        <strain evidence="7">s54d21</strain>
    </source>
</reference>
<feature type="transmembrane region" description="Helical" evidence="4">
    <location>
        <begin position="92"/>
        <end position="109"/>
    </location>
</feature>
<dbReference type="InterPro" id="IPR011701">
    <property type="entry name" value="MFS"/>
</dbReference>
<evidence type="ECO:0000313" key="6">
    <source>
        <dbReference type="EMBL" id="MDY7229377.1"/>
    </source>
</evidence>
<accession>A0ABU5H9C8</accession>
<evidence type="ECO:0000256" key="1">
    <source>
        <dbReference type="ARBA" id="ARBA00022692"/>
    </source>
</evidence>
<dbReference type="InterPro" id="IPR036259">
    <property type="entry name" value="MFS_trans_sf"/>
</dbReference>
<dbReference type="Gene3D" id="1.20.1250.20">
    <property type="entry name" value="MFS general substrate transporter like domains"/>
    <property type="match status" value="1"/>
</dbReference>
<feature type="transmembrane region" description="Helical" evidence="4">
    <location>
        <begin position="21"/>
        <end position="42"/>
    </location>
</feature>
<feature type="transmembrane region" description="Helical" evidence="4">
    <location>
        <begin position="292"/>
        <end position="313"/>
    </location>
</feature>
<dbReference type="EMBL" id="JAXIVS010000008">
    <property type="protein sequence ID" value="MDY7229377.1"/>
    <property type="molecule type" value="Genomic_DNA"/>
</dbReference>
<feature type="transmembrane region" description="Helical" evidence="4">
    <location>
        <begin position="258"/>
        <end position="280"/>
    </location>
</feature>
<feature type="transmembrane region" description="Helical" evidence="4">
    <location>
        <begin position="230"/>
        <end position="252"/>
    </location>
</feature>
<dbReference type="Pfam" id="PF07690">
    <property type="entry name" value="MFS_1"/>
    <property type="match status" value="1"/>
</dbReference>
<dbReference type="CDD" id="cd17324">
    <property type="entry name" value="MFS_NepI_like"/>
    <property type="match status" value="1"/>
</dbReference>
<feature type="transmembrane region" description="Helical" evidence="4">
    <location>
        <begin position="178"/>
        <end position="196"/>
    </location>
</feature>
<protein>
    <submittedName>
        <fullName evidence="6">MFS transporter</fullName>
    </submittedName>
</protein>
<gene>
    <name evidence="6" type="ORF">SYV04_23490</name>
</gene>
<dbReference type="InterPro" id="IPR020846">
    <property type="entry name" value="MFS_dom"/>
</dbReference>
<feature type="transmembrane region" description="Helical" evidence="4">
    <location>
        <begin position="62"/>
        <end position="80"/>
    </location>
</feature>
<evidence type="ECO:0000256" key="2">
    <source>
        <dbReference type="ARBA" id="ARBA00022989"/>
    </source>
</evidence>
<keyword evidence="7" id="KW-1185">Reference proteome</keyword>
<keyword evidence="2 4" id="KW-1133">Transmembrane helix</keyword>
<name>A0ABU5H9C8_9BACT</name>
<feature type="transmembrane region" description="Helical" evidence="4">
    <location>
        <begin position="357"/>
        <end position="377"/>
    </location>
</feature>
<evidence type="ECO:0000256" key="3">
    <source>
        <dbReference type="ARBA" id="ARBA00023136"/>
    </source>
</evidence>
<dbReference type="Proteomes" id="UP001291309">
    <property type="component" value="Unassembled WGS sequence"/>
</dbReference>
<proteinExistence type="predicted"/>